<accession>A0AAW2CYN0</accession>
<name>A0AAW2CYN0_9ROSI</name>
<evidence type="ECO:0000313" key="2">
    <source>
        <dbReference type="Proteomes" id="UP001459277"/>
    </source>
</evidence>
<proteinExistence type="predicted"/>
<dbReference type="Proteomes" id="UP001459277">
    <property type="component" value="Unassembled WGS sequence"/>
</dbReference>
<dbReference type="AlphaFoldDB" id="A0AAW2CYN0"/>
<organism evidence="1 2">
    <name type="scientific">Lithocarpus litseifolius</name>
    <dbReference type="NCBI Taxonomy" id="425828"/>
    <lineage>
        <taxon>Eukaryota</taxon>
        <taxon>Viridiplantae</taxon>
        <taxon>Streptophyta</taxon>
        <taxon>Embryophyta</taxon>
        <taxon>Tracheophyta</taxon>
        <taxon>Spermatophyta</taxon>
        <taxon>Magnoliopsida</taxon>
        <taxon>eudicotyledons</taxon>
        <taxon>Gunneridae</taxon>
        <taxon>Pentapetalae</taxon>
        <taxon>rosids</taxon>
        <taxon>fabids</taxon>
        <taxon>Fagales</taxon>
        <taxon>Fagaceae</taxon>
        <taxon>Lithocarpus</taxon>
    </lineage>
</organism>
<gene>
    <name evidence="1" type="ORF">SO802_015912</name>
</gene>
<dbReference type="EMBL" id="JAZDWU010000005">
    <property type="protein sequence ID" value="KAL0002131.1"/>
    <property type="molecule type" value="Genomic_DNA"/>
</dbReference>
<comment type="caution">
    <text evidence="1">The sequence shown here is derived from an EMBL/GenBank/DDBJ whole genome shotgun (WGS) entry which is preliminary data.</text>
</comment>
<evidence type="ECO:0000313" key="1">
    <source>
        <dbReference type="EMBL" id="KAL0002131.1"/>
    </source>
</evidence>
<keyword evidence="2" id="KW-1185">Reference proteome</keyword>
<reference evidence="1 2" key="1">
    <citation type="submission" date="2024-01" db="EMBL/GenBank/DDBJ databases">
        <title>A telomere-to-telomere, gap-free genome of sweet tea (Lithocarpus litseifolius).</title>
        <authorList>
            <person name="Zhou J."/>
        </authorList>
    </citation>
    <scope>NUCLEOTIDE SEQUENCE [LARGE SCALE GENOMIC DNA]</scope>
    <source>
        <strain evidence="1">Zhou-2022a</strain>
        <tissue evidence="1">Leaf</tissue>
    </source>
</reference>
<sequence>MCWSTLPQWERDNWMTVQPSRHLVLINGYSHQGPWFEGDSHLSYRYPYALADCWRNHANNEILDTIRDLWKNYHFVGSTGRILVFTTRPYFASIPNLQRQGNHNPRSFIKRKPKYEPLVYCGFCNQYTTLREHSYNYNRPWDYDGYPSDAPDID</sequence>
<protein>
    <submittedName>
        <fullName evidence="1">Uncharacterized protein</fullName>
    </submittedName>
</protein>